<dbReference type="EMBL" id="CP034459">
    <property type="protein sequence ID" value="QBM89337.1"/>
    <property type="molecule type" value="Genomic_DNA"/>
</dbReference>
<proteinExistence type="predicted"/>
<keyword evidence="1" id="KW-1133">Transmembrane helix</keyword>
<evidence type="ECO:0000256" key="1">
    <source>
        <dbReference type="SAM" id="Phobius"/>
    </source>
</evidence>
<sequence length="449" mass="50596">MQCPNCLKVSGFMAPPDCYREQMRTVAVERYLRLEHWKNRLIFHIITAEVRRAIGTYGVSVSLIHKNTAYVKYETKLEFKELPRVVLLDAHAILSKGGFVLKDAAEDWRTSQNPLVTGPPTIRFYAGVSLLTLSGIPVGVLAIFSTLPKLSFSSTKMRLLTKIAAHLMNLLDTPFENMELCDEKTLPENPNAGDVELAELISKLGRATSSGGHMTIFERDGLGLCYSHSHIFKLSHYEEHQLVTDSVMADAQKQEIRLLLRRVRSLKSACKIITKLIAAHHHFDCVVIVEIRFMEKHKVARSSIPDMGKASQGIPQRLQKLMIANSKISSERCKVRVLALNITEHDVTNTDAKVWLEAFMSERGCEIIGAPATCVYNSGMIMPFYVSKPNFIRKARKSTGDDTIDIYLRSGGYLIGAFNKTSNRSYMTPSLILKVYDHVKIARMMYLNK</sequence>
<accession>A0A4P6XPD0</accession>
<evidence type="ECO:0000313" key="4">
    <source>
        <dbReference type="Proteomes" id="UP000292447"/>
    </source>
</evidence>
<dbReference type="InterPro" id="IPR029016">
    <property type="entry name" value="GAF-like_dom_sf"/>
</dbReference>
<keyword evidence="1" id="KW-0812">Transmembrane</keyword>
<dbReference type="Proteomes" id="UP000292447">
    <property type="component" value="Chromosome IV"/>
</dbReference>
<keyword evidence="4" id="KW-1185">Reference proteome</keyword>
<dbReference type="AlphaFoldDB" id="A0A4P6XPD0"/>
<feature type="domain" description="GAF" evidence="2">
    <location>
        <begin position="42"/>
        <end position="169"/>
    </location>
</feature>
<dbReference type="Pfam" id="PF01590">
    <property type="entry name" value="GAF"/>
    <property type="match status" value="1"/>
</dbReference>
<feature type="transmembrane region" description="Helical" evidence="1">
    <location>
        <begin position="124"/>
        <end position="147"/>
    </location>
</feature>
<keyword evidence="1" id="KW-0472">Membrane</keyword>
<gene>
    <name evidence="3" type="ORF">METSCH_D04070</name>
</gene>
<name>A0A4P6XPD0_9ASCO</name>
<protein>
    <recommendedName>
        <fullName evidence="2">GAF domain-containing protein</fullName>
    </recommendedName>
</protein>
<dbReference type="PANTHER" id="PTHR43102">
    <property type="entry name" value="SLR1143 PROTEIN"/>
    <property type="match status" value="1"/>
</dbReference>
<dbReference type="SUPFAM" id="SSF55781">
    <property type="entry name" value="GAF domain-like"/>
    <property type="match status" value="1"/>
</dbReference>
<evidence type="ECO:0000313" key="3">
    <source>
        <dbReference type="EMBL" id="QBM89337.1"/>
    </source>
</evidence>
<dbReference type="Gene3D" id="3.30.450.40">
    <property type="match status" value="1"/>
</dbReference>
<dbReference type="STRING" id="2163413.A0A4P6XPD0"/>
<reference evidence="4" key="1">
    <citation type="submission" date="2019-03" db="EMBL/GenBank/DDBJ databases">
        <title>Snf2 controls pulcherriminic acid biosynthesis and connects pigmentation and antifungal activity of the yeast Metschnikowia pulcherrima.</title>
        <authorList>
            <person name="Gore-Lloyd D."/>
            <person name="Sumann I."/>
            <person name="Brachmann A.O."/>
            <person name="Schneeberger K."/>
            <person name="Ortiz-Merino R.A."/>
            <person name="Moreno-Beltran M."/>
            <person name="Schlaefli M."/>
            <person name="Kirner P."/>
            <person name="Santos Kron A."/>
            <person name="Wolfe K.H."/>
            <person name="Piel J."/>
            <person name="Ahrens C.H."/>
            <person name="Henk D."/>
            <person name="Freimoser F.M."/>
        </authorList>
    </citation>
    <scope>NUCLEOTIDE SEQUENCE [LARGE SCALE GENOMIC DNA]</scope>
    <source>
        <strain evidence="4">APC 1.2</strain>
    </source>
</reference>
<evidence type="ECO:0000259" key="2">
    <source>
        <dbReference type="Pfam" id="PF01590"/>
    </source>
</evidence>
<organism evidence="3 4">
    <name type="scientific">Metschnikowia aff. pulcherrima</name>
    <dbReference type="NCBI Taxonomy" id="2163413"/>
    <lineage>
        <taxon>Eukaryota</taxon>
        <taxon>Fungi</taxon>
        <taxon>Dikarya</taxon>
        <taxon>Ascomycota</taxon>
        <taxon>Saccharomycotina</taxon>
        <taxon>Pichiomycetes</taxon>
        <taxon>Metschnikowiaceae</taxon>
        <taxon>Metschnikowia</taxon>
    </lineage>
</organism>
<dbReference type="PANTHER" id="PTHR43102:SF2">
    <property type="entry name" value="GAF DOMAIN-CONTAINING PROTEIN"/>
    <property type="match status" value="1"/>
</dbReference>
<dbReference type="InterPro" id="IPR003018">
    <property type="entry name" value="GAF"/>
</dbReference>